<proteinExistence type="predicted"/>
<dbReference type="EMBL" id="HG724309">
    <property type="protein sequence ID" value="CDJ67316.1"/>
    <property type="molecule type" value="Genomic_DNA"/>
</dbReference>
<reference evidence="1" key="2">
    <citation type="submission" date="2013-10" db="EMBL/GenBank/DDBJ databases">
        <authorList>
            <person name="Aslett M."/>
        </authorList>
    </citation>
    <scope>NUCLEOTIDE SEQUENCE [LARGE SCALE GENOMIC DNA]</scope>
    <source>
        <strain evidence="1">Houghton</strain>
    </source>
</reference>
<dbReference type="VEuPathDB" id="ToxoDB:ENH_00034510"/>
<evidence type="ECO:0000313" key="1">
    <source>
        <dbReference type="EMBL" id="CDJ67316.1"/>
    </source>
</evidence>
<organism evidence="1 2">
    <name type="scientific">Eimeria necatrix</name>
    <dbReference type="NCBI Taxonomy" id="51315"/>
    <lineage>
        <taxon>Eukaryota</taxon>
        <taxon>Sar</taxon>
        <taxon>Alveolata</taxon>
        <taxon>Apicomplexa</taxon>
        <taxon>Conoidasida</taxon>
        <taxon>Coccidia</taxon>
        <taxon>Eucoccidiorida</taxon>
        <taxon>Eimeriorina</taxon>
        <taxon>Eimeriidae</taxon>
        <taxon>Eimeria</taxon>
    </lineage>
</organism>
<protein>
    <submittedName>
        <fullName evidence="1">Uncharacterized protein</fullName>
    </submittedName>
</protein>
<evidence type="ECO:0000313" key="2">
    <source>
        <dbReference type="Proteomes" id="UP000030754"/>
    </source>
</evidence>
<dbReference type="RefSeq" id="XP_013435783.1">
    <property type="nucleotide sequence ID" value="XM_013580329.1"/>
</dbReference>
<sequence>MIRNVIGGYEESGAMLPILPEDGSTVQAFLLRSERRYIQMGLDPHGRSGFFPLDITLHASYLAFTSELWFHIETARFTVQRFSA</sequence>
<dbReference type="Proteomes" id="UP000030754">
    <property type="component" value="Unassembled WGS sequence"/>
</dbReference>
<reference evidence="1" key="1">
    <citation type="submission" date="2013-10" db="EMBL/GenBank/DDBJ databases">
        <title>Genomic analysis of the causative agents of coccidiosis in chickens.</title>
        <authorList>
            <person name="Reid A.J."/>
            <person name="Blake D."/>
            <person name="Billington K."/>
            <person name="Browne H."/>
            <person name="Dunn M."/>
            <person name="Hung S."/>
            <person name="Kawahara F."/>
            <person name="Miranda-Saavedra D."/>
            <person name="Mourier T."/>
            <person name="Nagra H."/>
            <person name="Otto T.D."/>
            <person name="Rawlings N."/>
            <person name="Sanchez A."/>
            <person name="Sanders M."/>
            <person name="Subramaniam C."/>
            <person name="Tay Y."/>
            <person name="Dear P."/>
            <person name="Doerig C."/>
            <person name="Gruber A."/>
            <person name="Parkinson J."/>
            <person name="Shirley M."/>
            <person name="Wan K.L."/>
            <person name="Berriman M."/>
            <person name="Tomley F."/>
            <person name="Pain A."/>
        </authorList>
    </citation>
    <scope>NUCLEOTIDE SEQUENCE [LARGE SCALE GENOMIC DNA]</scope>
    <source>
        <strain evidence="1">Houghton</strain>
    </source>
</reference>
<name>U6MTH2_9EIME</name>
<keyword evidence="2" id="KW-1185">Reference proteome</keyword>
<dbReference type="AlphaFoldDB" id="U6MTH2"/>
<accession>U6MTH2</accession>
<dbReference type="GeneID" id="25473615"/>
<gene>
    <name evidence="1" type="ORF">ENH_00034510</name>
</gene>